<evidence type="ECO:0000313" key="2">
    <source>
        <dbReference type="EMBL" id="SDJ89321.1"/>
    </source>
</evidence>
<name>A0A1G8XFR9_9GAMM</name>
<gene>
    <name evidence="2" type="ORF">SAMN04487954_10925</name>
</gene>
<dbReference type="RefSeq" id="WP_089686322.1">
    <property type="nucleotide sequence ID" value="NZ_FNES01000009.1"/>
</dbReference>
<feature type="region of interest" description="Disordered" evidence="1">
    <location>
        <begin position="64"/>
        <end position="83"/>
    </location>
</feature>
<dbReference type="AlphaFoldDB" id="A0A1G8XFR9"/>
<accession>A0A1G8XFR9</accession>
<sequence length="149" mass="15852">MHTVSALISTSVSDARTSLSYDLQSNPIGTAHTALRLLERLKGKEGQAQRRQLAATTLRKAAKAIAEDETRSPQGPGSADMYANLPAADLRNVLACRVESDPVSAETEMLATLADIRGEEGQGTRRKILVGAIGKAAKTLAQQEKEPEA</sequence>
<evidence type="ECO:0000313" key="3">
    <source>
        <dbReference type="Proteomes" id="UP000198525"/>
    </source>
</evidence>
<organism evidence="2 3">
    <name type="scientific">Billgrantia gudaonensis</name>
    <dbReference type="NCBI Taxonomy" id="376427"/>
    <lineage>
        <taxon>Bacteria</taxon>
        <taxon>Pseudomonadati</taxon>
        <taxon>Pseudomonadota</taxon>
        <taxon>Gammaproteobacteria</taxon>
        <taxon>Oceanospirillales</taxon>
        <taxon>Halomonadaceae</taxon>
        <taxon>Billgrantia</taxon>
    </lineage>
</organism>
<protein>
    <submittedName>
        <fullName evidence="2">Uncharacterized protein</fullName>
    </submittedName>
</protein>
<dbReference type="EMBL" id="FNES01000009">
    <property type="protein sequence ID" value="SDJ89321.1"/>
    <property type="molecule type" value="Genomic_DNA"/>
</dbReference>
<dbReference type="OrthoDB" id="9898059at2"/>
<reference evidence="2 3" key="1">
    <citation type="submission" date="2016-10" db="EMBL/GenBank/DDBJ databases">
        <authorList>
            <person name="de Groot N.N."/>
        </authorList>
    </citation>
    <scope>NUCLEOTIDE SEQUENCE [LARGE SCALE GENOMIC DNA]</scope>
    <source>
        <strain evidence="2 3">CGMCC 1.6133</strain>
    </source>
</reference>
<dbReference type="Proteomes" id="UP000198525">
    <property type="component" value="Unassembled WGS sequence"/>
</dbReference>
<keyword evidence="3" id="KW-1185">Reference proteome</keyword>
<proteinExistence type="predicted"/>
<evidence type="ECO:0000256" key="1">
    <source>
        <dbReference type="SAM" id="MobiDB-lite"/>
    </source>
</evidence>
<dbReference type="STRING" id="376427.SAMN04487954_10925"/>